<dbReference type="PRINTS" id="PR00322">
    <property type="entry name" value="G10"/>
</dbReference>
<dbReference type="OrthoDB" id="277109at2759"/>
<proteinExistence type="inferred from homology"/>
<protein>
    <submittedName>
        <fullName evidence="5">Uncharacterized protein</fullName>
    </submittedName>
</protein>
<dbReference type="Pfam" id="PF01125">
    <property type="entry name" value="BUD31"/>
    <property type="match status" value="1"/>
</dbReference>
<keyword evidence="3" id="KW-0539">Nucleus</keyword>
<sequence length="246" mass="28752">MSRLFKLKKGPAGKEKLIPKITEFEEQLRVAQNDPMYGRRRNETTWDVIKNNYERSKFVYEQYTQQEISKELYDYCVKNDIIDGMLIAKWKKPGFGHLCCLKCLRPKQGSNSVCICRVPEDERDNDNYVRCANCGCTGCASKSKCKDEDNDVENTENEKEGCCGDTKMEEVIPTEEVVKEVEHKKEEELKELKRDELDKKDVEELQKEVQQETEKLEKVDNQKEQPANDQEEEIAVQTNFKKFGKK</sequence>
<dbReference type="InterPro" id="IPR001748">
    <property type="entry name" value="BUD31"/>
</dbReference>
<dbReference type="RefSeq" id="XP_004255138.1">
    <property type="nucleotide sequence ID" value="XM_004255090.1"/>
</dbReference>
<evidence type="ECO:0000313" key="6">
    <source>
        <dbReference type="Proteomes" id="UP000014680"/>
    </source>
</evidence>
<organism evidence="5 6">
    <name type="scientific">Entamoeba invadens IP1</name>
    <dbReference type="NCBI Taxonomy" id="370355"/>
    <lineage>
        <taxon>Eukaryota</taxon>
        <taxon>Amoebozoa</taxon>
        <taxon>Evosea</taxon>
        <taxon>Archamoebae</taxon>
        <taxon>Mastigamoebida</taxon>
        <taxon>Entamoebidae</taxon>
        <taxon>Entamoeba</taxon>
    </lineage>
</organism>
<evidence type="ECO:0000256" key="2">
    <source>
        <dbReference type="ARBA" id="ARBA00005287"/>
    </source>
</evidence>
<evidence type="ECO:0000256" key="4">
    <source>
        <dbReference type="SAM" id="MobiDB-lite"/>
    </source>
</evidence>
<dbReference type="Proteomes" id="UP000014680">
    <property type="component" value="Unassembled WGS sequence"/>
</dbReference>
<dbReference type="PANTHER" id="PTHR19411:SF0">
    <property type="entry name" value="PROTEIN BUD31 HOMOLOG"/>
    <property type="match status" value="1"/>
</dbReference>
<keyword evidence="6" id="KW-1185">Reference proteome</keyword>
<evidence type="ECO:0000256" key="1">
    <source>
        <dbReference type="ARBA" id="ARBA00004123"/>
    </source>
</evidence>
<dbReference type="GO" id="GO:0000398">
    <property type="term" value="P:mRNA splicing, via spliceosome"/>
    <property type="evidence" value="ECO:0007669"/>
    <property type="project" value="TreeGrafter"/>
</dbReference>
<feature type="region of interest" description="Disordered" evidence="4">
    <location>
        <begin position="198"/>
        <end position="246"/>
    </location>
</feature>
<gene>
    <name evidence="5" type="ORF">EIN_228300</name>
</gene>
<comment type="similarity">
    <text evidence="2">Belongs to the BUD31 (G10) family.</text>
</comment>
<name>A0A0A1U2T8_ENTIV</name>
<reference evidence="5 6" key="1">
    <citation type="submission" date="2012-10" db="EMBL/GenBank/DDBJ databases">
        <authorList>
            <person name="Zafar N."/>
            <person name="Inman J."/>
            <person name="Hall N."/>
            <person name="Lorenzi H."/>
            <person name="Caler E."/>
        </authorList>
    </citation>
    <scope>NUCLEOTIDE SEQUENCE [LARGE SCALE GENOMIC DNA]</scope>
    <source>
        <strain evidence="5 6">IP1</strain>
    </source>
</reference>
<accession>A0A0A1U2T8</accession>
<feature type="compositionally biased region" description="Basic and acidic residues" evidence="4">
    <location>
        <begin position="198"/>
        <end position="223"/>
    </location>
</feature>
<dbReference type="KEGG" id="eiv:EIN_228300"/>
<comment type="subcellular location">
    <subcellularLocation>
        <location evidence="1">Nucleus</location>
    </subcellularLocation>
</comment>
<dbReference type="PANTHER" id="PTHR19411">
    <property type="entry name" value="PROTEIN BUD31-RELATED"/>
    <property type="match status" value="1"/>
</dbReference>
<dbReference type="AlphaFoldDB" id="A0A0A1U2T8"/>
<evidence type="ECO:0000313" key="5">
    <source>
        <dbReference type="EMBL" id="ELP88367.1"/>
    </source>
</evidence>
<evidence type="ECO:0000256" key="3">
    <source>
        <dbReference type="ARBA" id="ARBA00023242"/>
    </source>
</evidence>
<dbReference type="VEuPathDB" id="AmoebaDB:EIN_228300"/>
<dbReference type="GeneID" id="14887343"/>
<dbReference type="GO" id="GO:0005681">
    <property type="term" value="C:spliceosomal complex"/>
    <property type="evidence" value="ECO:0007669"/>
    <property type="project" value="TreeGrafter"/>
</dbReference>
<dbReference type="EMBL" id="KB206756">
    <property type="protein sequence ID" value="ELP88367.1"/>
    <property type="molecule type" value="Genomic_DNA"/>
</dbReference>